<comment type="subcellular location">
    <subcellularLocation>
        <location evidence="1">Nucleus</location>
    </subcellularLocation>
</comment>
<evidence type="ECO:0000256" key="2">
    <source>
        <dbReference type="SAM" id="MobiDB-lite"/>
    </source>
</evidence>
<dbReference type="PANTHER" id="PTHR19303:SF73">
    <property type="entry name" value="PROTEIN PDC2"/>
    <property type="match status" value="1"/>
</dbReference>
<proteinExistence type="predicted"/>
<comment type="caution">
    <text evidence="5">The sequence shown here is derived from an EMBL/GenBank/DDBJ whole genome shotgun (WGS) entry which is preliminary data.</text>
</comment>
<keyword evidence="6" id="KW-1185">Reference proteome</keyword>
<gene>
    <name evidence="5" type="ORF">PR048_004133</name>
</gene>
<evidence type="ECO:0008006" key="7">
    <source>
        <dbReference type="Google" id="ProtNLM"/>
    </source>
</evidence>
<dbReference type="InterPro" id="IPR050863">
    <property type="entry name" value="CenT-Element_Derived"/>
</dbReference>
<dbReference type="SUPFAM" id="SSF46689">
    <property type="entry name" value="Homeodomain-like"/>
    <property type="match status" value="1"/>
</dbReference>
<protein>
    <recommendedName>
        <fullName evidence="7">HTH psq-type domain-containing protein</fullName>
    </recommendedName>
</protein>
<evidence type="ECO:0000313" key="6">
    <source>
        <dbReference type="Proteomes" id="UP001159363"/>
    </source>
</evidence>
<evidence type="ECO:0000313" key="5">
    <source>
        <dbReference type="EMBL" id="KAJ8891605.1"/>
    </source>
</evidence>
<evidence type="ECO:0000259" key="3">
    <source>
        <dbReference type="Pfam" id="PF03184"/>
    </source>
</evidence>
<feature type="domain" description="DDE-1" evidence="3">
    <location>
        <begin position="106"/>
        <end position="207"/>
    </location>
</feature>
<feature type="domain" description="HTH psq-type" evidence="4">
    <location>
        <begin position="4"/>
        <end position="51"/>
    </location>
</feature>
<evidence type="ECO:0000259" key="4">
    <source>
        <dbReference type="Pfam" id="PF04218"/>
    </source>
</evidence>
<dbReference type="Proteomes" id="UP001159363">
    <property type="component" value="Chromosome 2"/>
</dbReference>
<dbReference type="EMBL" id="JARBHB010000002">
    <property type="protein sequence ID" value="KAJ8891605.1"/>
    <property type="molecule type" value="Genomic_DNA"/>
</dbReference>
<sequence length="331" mass="37124">MSGKRAILSLMKKYEIIKEMDEQKIPKTEIARQHGIPKSTLFTILKMREEIVNAIHKEDELGMFYNHMPDRTLAVKGDKCKGTKRSKERLTVLCCNRIAVTKPSLSWLPGFDAKMGAANRKVDNCPAHPELDNLRNIKLVLLPKITTSPLQPLDQAKLKFREMLGRSMVLKMETRKDMKKWDVFRAMEAIVAQLWRAVQQKTIANCFCHVHFISPVDEEGAVHEFLAAASSEDPEDCGPRAPTWPLDSPSVCSPVTQPSLSQQTMTSQFVVSSTSQCPGAARVNGEEDGEGEREEPAQVPMMHDILKAGDVYAAVLRWHGANEKCGRTSRI</sequence>
<accession>A0ABQ9I4Q4</accession>
<dbReference type="PANTHER" id="PTHR19303">
    <property type="entry name" value="TRANSPOSON"/>
    <property type="match status" value="1"/>
</dbReference>
<dbReference type="Pfam" id="PF04218">
    <property type="entry name" value="CENP-B_N"/>
    <property type="match status" value="1"/>
</dbReference>
<dbReference type="InterPro" id="IPR009057">
    <property type="entry name" value="Homeodomain-like_sf"/>
</dbReference>
<feature type="region of interest" description="Disordered" evidence="2">
    <location>
        <begin position="277"/>
        <end position="296"/>
    </location>
</feature>
<evidence type="ECO:0000256" key="1">
    <source>
        <dbReference type="ARBA" id="ARBA00004123"/>
    </source>
</evidence>
<dbReference type="Pfam" id="PF03184">
    <property type="entry name" value="DDE_1"/>
    <property type="match status" value="1"/>
</dbReference>
<dbReference type="InterPro" id="IPR004875">
    <property type="entry name" value="DDE_SF_endonuclease_dom"/>
</dbReference>
<name>A0ABQ9I4Q4_9NEOP</name>
<reference evidence="5 6" key="1">
    <citation type="submission" date="2023-02" db="EMBL/GenBank/DDBJ databases">
        <title>LHISI_Scaffold_Assembly.</title>
        <authorList>
            <person name="Stuart O.P."/>
            <person name="Cleave R."/>
            <person name="Magrath M.J.L."/>
            <person name="Mikheyev A.S."/>
        </authorList>
    </citation>
    <scope>NUCLEOTIDE SEQUENCE [LARGE SCALE GENOMIC DNA]</scope>
    <source>
        <strain evidence="5">Daus_M_001</strain>
        <tissue evidence="5">Leg muscle</tissue>
    </source>
</reference>
<dbReference type="Gene3D" id="1.10.10.60">
    <property type="entry name" value="Homeodomain-like"/>
    <property type="match status" value="1"/>
</dbReference>
<dbReference type="InterPro" id="IPR007889">
    <property type="entry name" value="HTH_Psq"/>
</dbReference>
<organism evidence="5 6">
    <name type="scientific">Dryococelus australis</name>
    <dbReference type="NCBI Taxonomy" id="614101"/>
    <lineage>
        <taxon>Eukaryota</taxon>
        <taxon>Metazoa</taxon>
        <taxon>Ecdysozoa</taxon>
        <taxon>Arthropoda</taxon>
        <taxon>Hexapoda</taxon>
        <taxon>Insecta</taxon>
        <taxon>Pterygota</taxon>
        <taxon>Neoptera</taxon>
        <taxon>Polyneoptera</taxon>
        <taxon>Phasmatodea</taxon>
        <taxon>Verophasmatodea</taxon>
        <taxon>Anareolatae</taxon>
        <taxon>Phasmatidae</taxon>
        <taxon>Eurycanthinae</taxon>
        <taxon>Dryococelus</taxon>
    </lineage>
</organism>